<protein>
    <submittedName>
        <fullName evidence="6">N-methyl-L-tryptophan oxidase</fullName>
    </submittedName>
</protein>
<name>A0A3S0CBQ4_9BACL</name>
<evidence type="ECO:0000313" key="7">
    <source>
        <dbReference type="Proteomes" id="UP000276128"/>
    </source>
</evidence>
<evidence type="ECO:0000256" key="2">
    <source>
        <dbReference type="ARBA" id="ARBA00022630"/>
    </source>
</evidence>
<evidence type="ECO:0000259" key="5">
    <source>
        <dbReference type="Pfam" id="PF01266"/>
    </source>
</evidence>
<dbReference type="NCBIfam" id="NF008425">
    <property type="entry name" value="PRK11259.1"/>
    <property type="match status" value="1"/>
</dbReference>
<dbReference type="Proteomes" id="UP000276128">
    <property type="component" value="Unassembled WGS sequence"/>
</dbReference>
<sequence>MVMKNSYDVIIVGAGSMGMSAGYHLAKRGVRTLLIDSFDPPHDQGSHHGEPRLIRHAYSGGKPYIHLALEADRLWRELEEASGQKLLVRSGVLNMANQSVSKFASRFPDAEEAGVQVERLDATEVHRRWPGIVLPESYEAMYEPNAGYLHSERCVAAYRKLALAEGATLLPYNPVQHIQADRAGVRVRTHAGEFTAEQLIVSAGAWFKSLEPFVSLPIRAVRKTVGWFRTEPRLYDAGAFPGFTLGTDHGGYYGFPSINGNGLKIGRHDGGLPWAPGQQAAPFGHLEQDEGDLRRTLAAFLPQAAGDLLQGAVCKYELTPDENFIIDRHPAYANVLVAGGFSGHGFKFASAVGSLLADLIQLVPTSVEVDTFSLSRFNQIKS</sequence>
<accession>A0A3S0CBQ4</accession>
<dbReference type="InterPro" id="IPR036188">
    <property type="entry name" value="FAD/NAD-bd_sf"/>
</dbReference>
<proteinExistence type="predicted"/>
<dbReference type="PANTHER" id="PTHR10961:SF7">
    <property type="entry name" value="FAD DEPENDENT OXIDOREDUCTASE DOMAIN-CONTAINING PROTEIN"/>
    <property type="match status" value="1"/>
</dbReference>
<dbReference type="Gene3D" id="3.50.50.60">
    <property type="entry name" value="FAD/NAD(P)-binding domain"/>
    <property type="match status" value="1"/>
</dbReference>
<dbReference type="EMBL" id="RXHU01000022">
    <property type="protein sequence ID" value="RTE10234.1"/>
    <property type="molecule type" value="Genomic_DNA"/>
</dbReference>
<comment type="cofactor">
    <cofactor evidence="1">
        <name>FAD</name>
        <dbReference type="ChEBI" id="CHEBI:57692"/>
    </cofactor>
</comment>
<evidence type="ECO:0000256" key="3">
    <source>
        <dbReference type="ARBA" id="ARBA00022827"/>
    </source>
</evidence>
<feature type="domain" description="FAD dependent oxidoreductase" evidence="5">
    <location>
        <begin position="8"/>
        <end position="359"/>
    </location>
</feature>
<dbReference type="GO" id="GO:0050660">
    <property type="term" value="F:flavin adenine dinucleotide binding"/>
    <property type="evidence" value="ECO:0007669"/>
    <property type="project" value="InterPro"/>
</dbReference>
<dbReference type="GO" id="GO:0005829">
    <property type="term" value="C:cytosol"/>
    <property type="evidence" value="ECO:0007669"/>
    <property type="project" value="TreeGrafter"/>
</dbReference>
<dbReference type="Pfam" id="PF01266">
    <property type="entry name" value="DAO"/>
    <property type="match status" value="1"/>
</dbReference>
<dbReference type="AlphaFoldDB" id="A0A3S0CBQ4"/>
<dbReference type="PANTHER" id="PTHR10961">
    <property type="entry name" value="PEROXISOMAL SARCOSINE OXIDASE"/>
    <property type="match status" value="1"/>
</dbReference>
<dbReference type="InterPro" id="IPR006076">
    <property type="entry name" value="FAD-dep_OxRdtase"/>
</dbReference>
<organism evidence="6 7">
    <name type="scientific">Paenibacillus whitsoniae</name>
    <dbReference type="NCBI Taxonomy" id="2496558"/>
    <lineage>
        <taxon>Bacteria</taxon>
        <taxon>Bacillati</taxon>
        <taxon>Bacillota</taxon>
        <taxon>Bacilli</taxon>
        <taxon>Bacillales</taxon>
        <taxon>Paenibacillaceae</taxon>
        <taxon>Paenibacillus</taxon>
    </lineage>
</organism>
<dbReference type="GO" id="GO:0008115">
    <property type="term" value="F:sarcosine oxidase activity"/>
    <property type="evidence" value="ECO:0007669"/>
    <property type="project" value="TreeGrafter"/>
</dbReference>
<keyword evidence="7" id="KW-1185">Reference proteome</keyword>
<dbReference type="OrthoDB" id="9794226at2"/>
<dbReference type="Gene3D" id="3.30.9.10">
    <property type="entry name" value="D-Amino Acid Oxidase, subunit A, domain 2"/>
    <property type="match status" value="1"/>
</dbReference>
<dbReference type="InterPro" id="IPR045170">
    <property type="entry name" value="MTOX"/>
</dbReference>
<dbReference type="SUPFAM" id="SSF54373">
    <property type="entry name" value="FAD-linked reductases, C-terminal domain"/>
    <property type="match status" value="1"/>
</dbReference>
<evidence type="ECO:0000313" key="6">
    <source>
        <dbReference type="EMBL" id="RTE10234.1"/>
    </source>
</evidence>
<reference evidence="6 7" key="1">
    <citation type="submission" date="2018-12" db="EMBL/GenBank/DDBJ databases">
        <title>Bacillus ochoae sp. nov., Paenibacillus whitsoniae sp. nov., Paenibacillus spiritus sp. nov. Isolated from the Mars Exploration Rover during spacecraft assembly.</title>
        <authorList>
            <person name="Seuylemezian A."/>
            <person name="Vaishampayan P."/>
        </authorList>
    </citation>
    <scope>NUCLEOTIDE SEQUENCE [LARGE SCALE GENOMIC DNA]</scope>
    <source>
        <strain evidence="6 7">MER 54</strain>
    </source>
</reference>
<gene>
    <name evidence="6" type="ORF">EJQ19_08710</name>
</gene>
<dbReference type="SUPFAM" id="SSF51905">
    <property type="entry name" value="FAD/NAD(P)-binding domain"/>
    <property type="match status" value="1"/>
</dbReference>
<keyword evidence="2" id="KW-0285">Flavoprotein</keyword>
<keyword evidence="3" id="KW-0274">FAD</keyword>
<comment type="caution">
    <text evidence="6">The sequence shown here is derived from an EMBL/GenBank/DDBJ whole genome shotgun (WGS) entry which is preliminary data.</text>
</comment>
<keyword evidence="4" id="KW-0560">Oxidoreductase</keyword>
<evidence type="ECO:0000256" key="4">
    <source>
        <dbReference type="ARBA" id="ARBA00023002"/>
    </source>
</evidence>
<evidence type="ECO:0000256" key="1">
    <source>
        <dbReference type="ARBA" id="ARBA00001974"/>
    </source>
</evidence>